<dbReference type="RefSeq" id="WP_425549892.1">
    <property type="nucleotide sequence ID" value="NZ_BAABBP010000005.1"/>
</dbReference>
<dbReference type="EMBL" id="BAABBP010000005">
    <property type="protein sequence ID" value="GAA3987905.1"/>
    <property type="molecule type" value="Genomic_DNA"/>
</dbReference>
<dbReference type="Gene3D" id="3.10.450.40">
    <property type="match status" value="1"/>
</dbReference>
<dbReference type="Proteomes" id="UP001501627">
    <property type="component" value="Unassembled WGS sequence"/>
</dbReference>
<feature type="region of interest" description="Disordered" evidence="1">
    <location>
        <begin position="29"/>
        <end position="52"/>
    </location>
</feature>
<feature type="signal peptide" evidence="2">
    <location>
        <begin position="1"/>
        <end position="30"/>
    </location>
</feature>
<dbReference type="InterPro" id="IPR025711">
    <property type="entry name" value="PepSY"/>
</dbReference>
<comment type="caution">
    <text evidence="4">The sequence shown here is derived from an EMBL/GenBank/DDBJ whole genome shotgun (WGS) entry which is preliminary data.</text>
</comment>
<evidence type="ECO:0000313" key="4">
    <source>
        <dbReference type="EMBL" id="GAA3987905.1"/>
    </source>
</evidence>
<keyword evidence="5" id="KW-1185">Reference proteome</keyword>
<sequence length="121" mass="13629">MSAFTSPLSQRMVQPVLLALALALAAPAWADHDRKDSDHDRKDSDHDRARHALQQGQVLALRSVLDQVEREQRGQVLKIEFDEDDGRFFYKIRLLQPDGRVAKLKVDAVTGAVLSIKRKGD</sequence>
<dbReference type="Pfam" id="PF03413">
    <property type="entry name" value="PepSY"/>
    <property type="match status" value="1"/>
</dbReference>
<accession>A0ABP7QTK7</accession>
<name>A0ABP7QTK7_9BURK</name>
<gene>
    <name evidence="4" type="ORF">GCM10022279_08700</name>
</gene>
<feature type="domain" description="PepSY" evidence="3">
    <location>
        <begin position="64"/>
        <end position="116"/>
    </location>
</feature>
<evidence type="ECO:0000259" key="3">
    <source>
        <dbReference type="Pfam" id="PF03413"/>
    </source>
</evidence>
<evidence type="ECO:0000256" key="2">
    <source>
        <dbReference type="SAM" id="SignalP"/>
    </source>
</evidence>
<keyword evidence="2" id="KW-0732">Signal</keyword>
<evidence type="ECO:0000313" key="5">
    <source>
        <dbReference type="Proteomes" id="UP001501627"/>
    </source>
</evidence>
<evidence type="ECO:0000256" key="1">
    <source>
        <dbReference type="SAM" id="MobiDB-lite"/>
    </source>
</evidence>
<feature type="chain" id="PRO_5047520124" description="PepSY domain-containing protein" evidence="2">
    <location>
        <begin position="31"/>
        <end position="121"/>
    </location>
</feature>
<organism evidence="4 5">
    <name type="scientific">Comamonas faecalis</name>
    <dbReference type="NCBI Taxonomy" id="1387849"/>
    <lineage>
        <taxon>Bacteria</taxon>
        <taxon>Pseudomonadati</taxon>
        <taxon>Pseudomonadota</taxon>
        <taxon>Betaproteobacteria</taxon>
        <taxon>Burkholderiales</taxon>
        <taxon>Comamonadaceae</taxon>
        <taxon>Comamonas</taxon>
    </lineage>
</organism>
<feature type="compositionally biased region" description="Basic and acidic residues" evidence="1">
    <location>
        <begin position="30"/>
        <end position="50"/>
    </location>
</feature>
<protein>
    <recommendedName>
        <fullName evidence="3">PepSY domain-containing protein</fullName>
    </recommendedName>
</protein>
<proteinExistence type="predicted"/>
<reference evidence="5" key="1">
    <citation type="journal article" date="2019" name="Int. J. Syst. Evol. Microbiol.">
        <title>The Global Catalogue of Microorganisms (GCM) 10K type strain sequencing project: providing services to taxonomists for standard genome sequencing and annotation.</title>
        <authorList>
            <consortium name="The Broad Institute Genomics Platform"/>
            <consortium name="The Broad Institute Genome Sequencing Center for Infectious Disease"/>
            <person name="Wu L."/>
            <person name="Ma J."/>
        </authorList>
    </citation>
    <scope>NUCLEOTIDE SEQUENCE [LARGE SCALE GENOMIC DNA]</scope>
    <source>
        <strain evidence="5">JCM 17561</strain>
    </source>
</reference>